<evidence type="ECO:0000313" key="1">
    <source>
        <dbReference type="EMBL" id="PIC27771.1"/>
    </source>
</evidence>
<dbReference type="EMBL" id="PDUG01000005">
    <property type="protein sequence ID" value="PIC27771.1"/>
    <property type="molecule type" value="Genomic_DNA"/>
</dbReference>
<dbReference type="Proteomes" id="UP000230233">
    <property type="component" value="Chromosome V"/>
</dbReference>
<organism evidence="1 2">
    <name type="scientific">Caenorhabditis nigoni</name>
    <dbReference type="NCBI Taxonomy" id="1611254"/>
    <lineage>
        <taxon>Eukaryota</taxon>
        <taxon>Metazoa</taxon>
        <taxon>Ecdysozoa</taxon>
        <taxon>Nematoda</taxon>
        <taxon>Chromadorea</taxon>
        <taxon>Rhabditida</taxon>
        <taxon>Rhabditina</taxon>
        <taxon>Rhabditomorpha</taxon>
        <taxon>Rhabditoidea</taxon>
        <taxon>Rhabditidae</taxon>
        <taxon>Peloderinae</taxon>
        <taxon>Caenorhabditis</taxon>
    </lineage>
</organism>
<sequence>MLEKWVEVEEEEDGAEARGHRGRHSTLILFSWITHFLDPILFENVSVEFIQLVSPQVLIGSVWLISSEATGEMDAPVPRNKTVKRVYRRRAYRPRGLYPEKPVQTMIKTLAALRHNENERNIQEAADRKAKALAQGKPGDPLQEKKTRRNYKAICKNINGKRGRRPITTVRELVNLMPTDHGSMIAFNPLRDTIRVLPKKDDPMMNVETVAKPRYSTPTNTLVLTIKYHTQQDLDRLLRKYSK</sequence>
<dbReference type="AlphaFoldDB" id="A0A2G5TKZ5"/>
<gene>
    <name evidence="1" type="primary">Cni-ZC404.1</name>
    <name evidence="1" type="synonym">Cnig_chr_V.g19926</name>
    <name evidence="1" type="ORF">B9Z55_019926</name>
</gene>
<protein>
    <submittedName>
        <fullName evidence="1">Uncharacterized protein</fullName>
    </submittedName>
</protein>
<reference evidence="2" key="1">
    <citation type="submission" date="2017-10" db="EMBL/GenBank/DDBJ databases">
        <title>Rapid genome shrinkage in a self-fertile nematode reveals novel sperm competition proteins.</title>
        <authorList>
            <person name="Yin D."/>
            <person name="Schwarz E.M."/>
            <person name="Thomas C.G."/>
            <person name="Felde R.L."/>
            <person name="Korf I.F."/>
            <person name="Cutter A.D."/>
            <person name="Schartner C.M."/>
            <person name="Ralston E.J."/>
            <person name="Meyer B.J."/>
            <person name="Haag E.S."/>
        </authorList>
    </citation>
    <scope>NUCLEOTIDE SEQUENCE [LARGE SCALE GENOMIC DNA]</scope>
    <source>
        <strain evidence="2">JU1422</strain>
    </source>
</reference>
<dbReference type="OrthoDB" id="5901187at2759"/>
<comment type="caution">
    <text evidence="1">The sequence shown here is derived from an EMBL/GenBank/DDBJ whole genome shotgun (WGS) entry which is preliminary data.</text>
</comment>
<accession>A0A2G5TKZ5</accession>
<evidence type="ECO:0000313" key="2">
    <source>
        <dbReference type="Proteomes" id="UP000230233"/>
    </source>
</evidence>
<keyword evidence="2" id="KW-1185">Reference proteome</keyword>
<name>A0A2G5TKZ5_9PELO</name>
<proteinExistence type="predicted"/>